<evidence type="ECO:0000313" key="1">
    <source>
        <dbReference type="EMBL" id="KAI0086218.1"/>
    </source>
</evidence>
<gene>
    <name evidence="1" type="ORF">BDY19DRAFT_1042975</name>
</gene>
<name>A0ACB8TVW5_9APHY</name>
<reference evidence="1" key="1">
    <citation type="journal article" date="2021" name="Environ. Microbiol.">
        <title>Gene family expansions and transcriptome signatures uncover fungal adaptations to wood decay.</title>
        <authorList>
            <person name="Hage H."/>
            <person name="Miyauchi S."/>
            <person name="Viragh M."/>
            <person name="Drula E."/>
            <person name="Min B."/>
            <person name="Chaduli D."/>
            <person name="Navarro D."/>
            <person name="Favel A."/>
            <person name="Norest M."/>
            <person name="Lesage-Meessen L."/>
            <person name="Balint B."/>
            <person name="Merenyi Z."/>
            <person name="de Eugenio L."/>
            <person name="Morin E."/>
            <person name="Martinez A.T."/>
            <person name="Baldrian P."/>
            <person name="Stursova M."/>
            <person name="Martinez M.J."/>
            <person name="Novotny C."/>
            <person name="Magnuson J.K."/>
            <person name="Spatafora J.W."/>
            <person name="Maurice S."/>
            <person name="Pangilinan J."/>
            <person name="Andreopoulos W."/>
            <person name="LaButti K."/>
            <person name="Hundley H."/>
            <person name="Na H."/>
            <person name="Kuo A."/>
            <person name="Barry K."/>
            <person name="Lipzen A."/>
            <person name="Henrissat B."/>
            <person name="Riley R."/>
            <person name="Ahrendt S."/>
            <person name="Nagy L.G."/>
            <person name="Grigoriev I.V."/>
            <person name="Martin F."/>
            <person name="Rosso M.N."/>
        </authorList>
    </citation>
    <scope>NUCLEOTIDE SEQUENCE</scope>
    <source>
        <strain evidence="1">CBS 384.51</strain>
    </source>
</reference>
<dbReference type="Proteomes" id="UP001055072">
    <property type="component" value="Unassembled WGS sequence"/>
</dbReference>
<sequence>MNNVVNIYLVRHGETDENRAMIMQGQLDTKLNAAGLEQAQLAANALENVRFVAAYSSDLSRAAMTAQTIIAKHPGVPLQTYKALRERHMGSLQGTKIDRSRRVGLPPDAESAEAFSAQQQHIQDGDDSKNENENERTNILVVSHGGLMHVLVQGLLSRGQIKFEQSSKLGLLTRHWFPNASVSVIELPVQMHSSSDDRGVTMGMGTVVLFADTTHLSVEFVNGNADIVDV</sequence>
<keyword evidence="2" id="KW-1185">Reference proteome</keyword>
<proteinExistence type="predicted"/>
<comment type="caution">
    <text evidence="1">The sequence shown here is derived from an EMBL/GenBank/DDBJ whole genome shotgun (WGS) entry which is preliminary data.</text>
</comment>
<dbReference type="EMBL" id="MU274925">
    <property type="protein sequence ID" value="KAI0086218.1"/>
    <property type="molecule type" value="Genomic_DNA"/>
</dbReference>
<evidence type="ECO:0000313" key="2">
    <source>
        <dbReference type="Proteomes" id="UP001055072"/>
    </source>
</evidence>
<organism evidence="1 2">
    <name type="scientific">Irpex rosettiformis</name>
    <dbReference type="NCBI Taxonomy" id="378272"/>
    <lineage>
        <taxon>Eukaryota</taxon>
        <taxon>Fungi</taxon>
        <taxon>Dikarya</taxon>
        <taxon>Basidiomycota</taxon>
        <taxon>Agaricomycotina</taxon>
        <taxon>Agaricomycetes</taxon>
        <taxon>Polyporales</taxon>
        <taxon>Irpicaceae</taxon>
        <taxon>Irpex</taxon>
    </lineage>
</organism>
<accession>A0ACB8TVW5</accession>
<protein>
    <submittedName>
        <fullName evidence="1">Histidine phosphatase superfamily</fullName>
    </submittedName>
</protein>